<dbReference type="EMBL" id="SHME01000001">
    <property type="protein sequence ID" value="TAA22078.1"/>
    <property type="molecule type" value="Genomic_DNA"/>
</dbReference>
<keyword evidence="3" id="KW-1185">Reference proteome</keyword>
<feature type="transmembrane region" description="Helical" evidence="1">
    <location>
        <begin position="78"/>
        <end position="99"/>
    </location>
</feature>
<evidence type="ECO:0000256" key="1">
    <source>
        <dbReference type="SAM" id="Phobius"/>
    </source>
</evidence>
<keyword evidence="1" id="KW-0472">Membrane</keyword>
<keyword evidence="1" id="KW-0812">Transmembrane</keyword>
<sequence>MDLDDMKAAWQTLDARLQRQTALNLQLLTENRLGKARAHLRPLFVGQSLQVLLGIGMAVVFARFWVHHLDSPPALLSGLALHLWGVALAVCSTVDVLLLTRMQSAKPVLSVQKALGQLRWWRVTWQPRLGLAWCLLWLALLEVATRAITGRDLPTGFLVWTTVANLALLGGALWLLRRRRDLFDAGSIGHGIPKAQALLDEIEAFEQDLAR</sequence>
<evidence type="ECO:0008006" key="4">
    <source>
        <dbReference type="Google" id="ProtNLM"/>
    </source>
</evidence>
<feature type="transmembrane region" description="Helical" evidence="1">
    <location>
        <begin position="129"/>
        <end position="149"/>
    </location>
</feature>
<proteinExistence type="predicted"/>
<gene>
    <name evidence="2" type="ORF">EA658_00275</name>
</gene>
<evidence type="ECO:0000313" key="3">
    <source>
        <dbReference type="Proteomes" id="UP000293089"/>
    </source>
</evidence>
<dbReference type="Proteomes" id="UP000293089">
    <property type="component" value="Unassembled WGS sequence"/>
</dbReference>
<organism evidence="2 3">
    <name type="scientific">Pseudoxanthomonas winnipegensis</name>
    <dbReference type="NCBI Taxonomy" id="2480810"/>
    <lineage>
        <taxon>Bacteria</taxon>
        <taxon>Pseudomonadati</taxon>
        <taxon>Pseudomonadota</taxon>
        <taxon>Gammaproteobacteria</taxon>
        <taxon>Lysobacterales</taxon>
        <taxon>Lysobacteraceae</taxon>
        <taxon>Pseudoxanthomonas</taxon>
    </lineage>
</organism>
<accession>A0ABY1WH72</accession>
<reference evidence="2 3" key="1">
    <citation type="submission" date="2019-02" db="EMBL/GenBank/DDBJ databases">
        <title>WGS of Pseudoxanthomonas species novum from clinical isolates.</title>
        <authorList>
            <person name="Bernier A.-M."/>
            <person name="Bernard K."/>
            <person name="Vachon A."/>
        </authorList>
    </citation>
    <scope>NUCLEOTIDE SEQUENCE [LARGE SCALE GENOMIC DNA]</scope>
    <source>
        <strain evidence="3">NML 170316</strain>
    </source>
</reference>
<protein>
    <recommendedName>
        <fullName evidence="4">Serine/threonine protein kinase</fullName>
    </recommendedName>
</protein>
<name>A0ABY1WH72_9GAMM</name>
<dbReference type="RefSeq" id="WP_130529013.1">
    <property type="nucleotide sequence ID" value="NZ_SHMD01000002.1"/>
</dbReference>
<feature type="transmembrane region" description="Helical" evidence="1">
    <location>
        <begin position="155"/>
        <end position="176"/>
    </location>
</feature>
<keyword evidence="1" id="KW-1133">Transmembrane helix</keyword>
<evidence type="ECO:0000313" key="2">
    <source>
        <dbReference type="EMBL" id="TAA22078.1"/>
    </source>
</evidence>
<comment type="caution">
    <text evidence="2">The sequence shown here is derived from an EMBL/GenBank/DDBJ whole genome shotgun (WGS) entry which is preliminary data.</text>
</comment>
<feature type="transmembrane region" description="Helical" evidence="1">
    <location>
        <begin position="43"/>
        <end position="66"/>
    </location>
</feature>